<dbReference type="GO" id="GO:0003684">
    <property type="term" value="F:damaged DNA binding"/>
    <property type="evidence" value="ECO:0007669"/>
    <property type="project" value="UniProtKB-UniRule"/>
</dbReference>
<dbReference type="RefSeq" id="WP_268752294.1">
    <property type="nucleotide sequence ID" value="NZ_JAPRFQ010000002.1"/>
</dbReference>
<dbReference type="InterPro" id="IPR000432">
    <property type="entry name" value="DNA_mismatch_repair_MutS_C"/>
</dbReference>
<dbReference type="GO" id="GO:0005829">
    <property type="term" value="C:cytosol"/>
    <property type="evidence" value="ECO:0007669"/>
    <property type="project" value="TreeGrafter"/>
</dbReference>
<dbReference type="SUPFAM" id="SSF52540">
    <property type="entry name" value="P-loop containing nucleoside triphosphate hydrolases"/>
    <property type="match status" value="1"/>
</dbReference>
<dbReference type="InterPro" id="IPR007695">
    <property type="entry name" value="DNA_mismatch_repair_MutS-lik_N"/>
</dbReference>
<name>A0A9X3FNB8_9LACT</name>
<dbReference type="Proteomes" id="UP001146670">
    <property type="component" value="Unassembled WGS sequence"/>
</dbReference>
<dbReference type="InterPro" id="IPR007860">
    <property type="entry name" value="DNA_mmatch_repair_MutS_con_dom"/>
</dbReference>
<dbReference type="FunFam" id="1.10.1420.10:FF:000007">
    <property type="entry name" value="DNA mismatch repair protein MutS"/>
    <property type="match status" value="1"/>
</dbReference>
<dbReference type="PANTHER" id="PTHR11361:SF34">
    <property type="entry name" value="DNA MISMATCH REPAIR PROTEIN MSH1, MITOCHONDRIAL"/>
    <property type="match status" value="1"/>
</dbReference>
<dbReference type="EMBL" id="JAPRFR010000002">
    <property type="protein sequence ID" value="MCZ0725963.1"/>
    <property type="molecule type" value="Genomic_DNA"/>
</dbReference>
<dbReference type="PROSITE" id="PS00486">
    <property type="entry name" value="DNA_MISMATCH_REPAIR_2"/>
    <property type="match status" value="1"/>
</dbReference>
<dbReference type="InterPro" id="IPR036678">
    <property type="entry name" value="MutS_con_dom_sf"/>
</dbReference>
<evidence type="ECO:0000313" key="12">
    <source>
        <dbReference type="EMBL" id="MCZ0725963.1"/>
    </source>
</evidence>
<keyword evidence="4 9" id="KW-0227">DNA damage</keyword>
<reference evidence="12" key="1">
    <citation type="submission" date="2022-12" db="EMBL/GenBank/DDBJ databases">
        <title>Description and comparative metabolic analysis of Aerococcus sp. nov., isolated from the feces of a pig.</title>
        <authorList>
            <person name="Chang Y.-H."/>
        </authorList>
    </citation>
    <scope>NUCLEOTIDE SEQUENCE</scope>
    <source>
        <strain evidence="12">YH-aer222</strain>
    </source>
</reference>
<evidence type="ECO:0000313" key="13">
    <source>
        <dbReference type="Proteomes" id="UP001146670"/>
    </source>
</evidence>
<dbReference type="FunFam" id="3.40.50.300:FF:000870">
    <property type="entry name" value="MutS protein homolog 4"/>
    <property type="match status" value="1"/>
</dbReference>
<evidence type="ECO:0000256" key="3">
    <source>
        <dbReference type="ARBA" id="ARBA00022741"/>
    </source>
</evidence>
<dbReference type="Pfam" id="PF05190">
    <property type="entry name" value="MutS_IV"/>
    <property type="match status" value="1"/>
</dbReference>
<protein>
    <recommendedName>
        <fullName evidence="2 9">DNA mismatch repair protein MutS</fullName>
    </recommendedName>
</protein>
<dbReference type="InterPro" id="IPR005748">
    <property type="entry name" value="DNA_mismatch_repair_MutS"/>
</dbReference>
<keyword evidence="6 9" id="KW-0238">DNA-binding</keyword>
<comment type="function">
    <text evidence="8 9">This protein is involved in the repair of mismatches in DNA. It is possible that it carries out the mismatch recognition step. This protein has a weak ATPase activity.</text>
</comment>
<dbReference type="PANTHER" id="PTHR11361">
    <property type="entry name" value="DNA MISMATCH REPAIR PROTEIN MUTS FAMILY MEMBER"/>
    <property type="match status" value="1"/>
</dbReference>
<accession>A0A9X3FNB8</accession>
<evidence type="ECO:0000259" key="11">
    <source>
        <dbReference type="PROSITE" id="PS00486"/>
    </source>
</evidence>
<dbReference type="GO" id="GO:0005524">
    <property type="term" value="F:ATP binding"/>
    <property type="evidence" value="ECO:0007669"/>
    <property type="project" value="UniProtKB-UniRule"/>
</dbReference>
<dbReference type="SUPFAM" id="SSF48334">
    <property type="entry name" value="DNA repair protein MutS, domain III"/>
    <property type="match status" value="1"/>
</dbReference>
<keyword evidence="7 9" id="KW-0234">DNA repair</keyword>
<dbReference type="Gene3D" id="3.30.420.110">
    <property type="entry name" value="MutS, connector domain"/>
    <property type="match status" value="1"/>
</dbReference>
<sequence length="854" mass="96357">MPQKTKQTPMMAQYQKLKDQYPDAFLFFRLGDFYELFNDDARKAAQILEITLTSRNKNAEDPIPMCGVPYHSSQAYIKVLIEHGYKVAIAEQMEDPKSAKGMVARDVIQVITPGTYMSEEVGNQANNFILAIRAVEEAYVLAYADVGTGELKVTQVTDFEAVKTEFMQLNANELLLDQSLSQEEITALENLHTFTLSRSKSQSSDQTYGDILANIDSPVERDCLIFLISYINSMQGQAIDHWQEAAHYEVSHYLHMDYFAKQNLELTQSVRTGKKSASLLAFLNQTETAMGQRLLKQWLDRPLIAEDDINNRYDQVQDLINHYFNRMEIKENLHGVYDLERLVAKVAMGTVNPRELNQLKNSLMRLPAILEQIKELPSEHWNALLNQVVEVPDLVALIDGALNEDSKATLKDGDVIKDGFNEQLDAYRDAMRNGRQWLASLQAQEREKTGIKSLKIGFNKVFGYYIEVSKANLHLLEEGRYDRKQTLTNAERFITPELKEMEAKILEAEERSLALEYELFTQVRLEVKEAQSQLQSIAQAIAAIDVLQSFAEISENQQFVRPSLSMQKRVINVVDSRHPVVEGVIGKENFVPNSIIMDEDTSILMITGPNMSGKSTYMRQLALIVIMAQMGCFVPAQSAELPIFDRIFTRIGAADNLLAGQSTFMVEMMEANQALQHASDYSLLLFDELGRGTSTYDGIALAQAILEYLHDHYHAKTLFSTHYHELVDLEDKLQGLRNVHVGASEEDGHLVFLHKIFAGATDRSYGIHVAELAGLPHSLIQNAQSILSALEAQEGARGQSQQLSLFDTSQANSYAASTTEIDVLDKLRQLDTDDLSPKEAFKLLDTLIEELKEE</sequence>
<dbReference type="PIRSF" id="PIRSF037677">
    <property type="entry name" value="DNA_mis_repair_Msh6"/>
    <property type="match status" value="1"/>
</dbReference>
<evidence type="ECO:0000256" key="5">
    <source>
        <dbReference type="ARBA" id="ARBA00022840"/>
    </source>
</evidence>
<dbReference type="Gene3D" id="1.10.1420.10">
    <property type="match status" value="2"/>
</dbReference>
<evidence type="ECO:0000256" key="1">
    <source>
        <dbReference type="ARBA" id="ARBA00006271"/>
    </source>
</evidence>
<organism evidence="12 13">
    <name type="scientific">Aerococcus kribbianus</name>
    <dbReference type="NCBI Taxonomy" id="2999064"/>
    <lineage>
        <taxon>Bacteria</taxon>
        <taxon>Bacillati</taxon>
        <taxon>Bacillota</taxon>
        <taxon>Bacilli</taxon>
        <taxon>Lactobacillales</taxon>
        <taxon>Aerococcaceae</taxon>
        <taxon>Aerococcus</taxon>
    </lineage>
</organism>
<dbReference type="InterPro" id="IPR036187">
    <property type="entry name" value="DNA_mismatch_repair_MutS_sf"/>
</dbReference>
<evidence type="ECO:0000256" key="9">
    <source>
        <dbReference type="HAMAP-Rule" id="MF_00096"/>
    </source>
</evidence>
<gene>
    <name evidence="9 12" type="primary">mutS</name>
    <name evidence="12" type="ORF">OW157_05185</name>
</gene>
<dbReference type="GO" id="GO:0006298">
    <property type="term" value="P:mismatch repair"/>
    <property type="evidence" value="ECO:0007669"/>
    <property type="project" value="UniProtKB-UniRule"/>
</dbReference>
<feature type="binding site" evidence="9">
    <location>
        <begin position="608"/>
        <end position="615"/>
    </location>
    <ligand>
        <name>ATP</name>
        <dbReference type="ChEBI" id="CHEBI:30616"/>
    </ligand>
</feature>
<dbReference type="SMART" id="SM00534">
    <property type="entry name" value="MUTSac"/>
    <property type="match status" value="1"/>
</dbReference>
<comment type="caution">
    <text evidence="12">The sequence shown here is derived from an EMBL/GenBank/DDBJ whole genome shotgun (WGS) entry which is preliminary data.</text>
</comment>
<evidence type="ECO:0000256" key="2">
    <source>
        <dbReference type="ARBA" id="ARBA00021982"/>
    </source>
</evidence>
<dbReference type="SUPFAM" id="SSF53150">
    <property type="entry name" value="DNA repair protein MutS, domain II"/>
    <property type="match status" value="1"/>
</dbReference>
<keyword evidence="3 9" id="KW-0547">Nucleotide-binding</keyword>
<dbReference type="CDD" id="cd03284">
    <property type="entry name" value="ABC_MutS1"/>
    <property type="match status" value="1"/>
</dbReference>
<evidence type="ECO:0000256" key="4">
    <source>
        <dbReference type="ARBA" id="ARBA00022763"/>
    </source>
</evidence>
<evidence type="ECO:0000256" key="8">
    <source>
        <dbReference type="ARBA" id="ARBA00024647"/>
    </source>
</evidence>
<evidence type="ECO:0000256" key="6">
    <source>
        <dbReference type="ARBA" id="ARBA00023125"/>
    </source>
</evidence>
<dbReference type="NCBIfam" id="TIGR01070">
    <property type="entry name" value="mutS1"/>
    <property type="match status" value="1"/>
</dbReference>
<dbReference type="Pfam" id="PF00488">
    <property type="entry name" value="MutS_V"/>
    <property type="match status" value="1"/>
</dbReference>
<proteinExistence type="inferred from homology"/>
<dbReference type="Gene3D" id="3.40.1170.10">
    <property type="entry name" value="DNA repair protein MutS, domain I"/>
    <property type="match status" value="1"/>
</dbReference>
<dbReference type="HAMAP" id="MF_00096">
    <property type="entry name" value="MutS"/>
    <property type="match status" value="1"/>
</dbReference>
<dbReference type="SMART" id="SM00533">
    <property type="entry name" value="MUTSd"/>
    <property type="match status" value="1"/>
</dbReference>
<comment type="similarity">
    <text evidence="1 9 10">Belongs to the DNA mismatch repair MutS family.</text>
</comment>
<dbReference type="Pfam" id="PF01624">
    <property type="entry name" value="MutS_I"/>
    <property type="match status" value="1"/>
</dbReference>
<keyword evidence="13" id="KW-1185">Reference proteome</keyword>
<dbReference type="InterPro" id="IPR016151">
    <property type="entry name" value="DNA_mismatch_repair_MutS_N"/>
</dbReference>
<dbReference type="FunFam" id="3.40.1170.10:FF:000001">
    <property type="entry name" value="DNA mismatch repair protein MutS"/>
    <property type="match status" value="1"/>
</dbReference>
<evidence type="ECO:0000256" key="7">
    <source>
        <dbReference type="ARBA" id="ARBA00023204"/>
    </source>
</evidence>
<keyword evidence="5 9" id="KW-0067">ATP-binding</keyword>
<dbReference type="InterPro" id="IPR017261">
    <property type="entry name" value="DNA_mismatch_repair_MutS/MSH"/>
</dbReference>
<dbReference type="SUPFAM" id="SSF55271">
    <property type="entry name" value="DNA repair protein MutS, domain I"/>
    <property type="match status" value="1"/>
</dbReference>
<dbReference type="InterPro" id="IPR027417">
    <property type="entry name" value="P-loop_NTPase"/>
</dbReference>
<evidence type="ECO:0000256" key="10">
    <source>
        <dbReference type="RuleBase" id="RU003756"/>
    </source>
</evidence>
<feature type="domain" description="DNA mismatch repair proteins mutS family" evidence="11">
    <location>
        <begin position="682"/>
        <end position="698"/>
    </location>
</feature>
<dbReference type="NCBIfam" id="NF003810">
    <property type="entry name" value="PRK05399.1"/>
    <property type="match status" value="1"/>
</dbReference>
<dbReference type="GO" id="GO:0030983">
    <property type="term" value="F:mismatched DNA binding"/>
    <property type="evidence" value="ECO:0007669"/>
    <property type="project" value="InterPro"/>
</dbReference>
<dbReference type="Pfam" id="PF05192">
    <property type="entry name" value="MutS_III"/>
    <property type="match status" value="1"/>
</dbReference>
<dbReference type="AlphaFoldDB" id="A0A9X3FNB8"/>
<dbReference type="GO" id="GO:0140664">
    <property type="term" value="F:ATP-dependent DNA damage sensor activity"/>
    <property type="evidence" value="ECO:0007669"/>
    <property type="project" value="InterPro"/>
</dbReference>
<dbReference type="InterPro" id="IPR007696">
    <property type="entry name" value="DNA_mismatch_repair_MutS_core"/>
</dbReference>
<dbReference type="InterPro" id="IPR007861">
    <property type="entry name" value="DNA_mismatch_repair_MutS_clamp"/>
</dbReference>
<dbReference type="Gene3D" id="3.40.50.300">
    <property type="entry name" value="P-loop containing nucleotide triphosphate hydrolases"/>
    <property type="match status" value="1"/>
</dbReference>
<dbReference type="InterPro" id="IPR045076">
    <property type="entry name" value="MutS"/>
</dbReference>
<dbReference type="Pfam" id="PF05188">
    <property type="entry name" value="MutS_II"/>
    <property type="match status" value="1"/>
</dbReference>